<feature type="transmembrane region" description="Helical" evidence="5">
    <location>
        <begin position="532"/>
        <end position="553"/>
    </location>
</feature>
<evidence type="ECO:0000256" key="2">
    <source>
        <dbReference type="ARBA" id="ARBA00023043"/>
    </source>
</evidence>
<feature type="repeat" description="ANK" evidence="3">
    <location>
        <begin position="295"/>
        <end position="317"/>
    </location>
</feature>
<feature type="chain" id="PRO_5032326391" evidence="6">
    <location>
        <begin position="17"/>
        <end position="1094"/>
    </location>
</feature>
<keyword evidence="2 3" id="KW-0040">ANK repeat</keyword>
<accession>A0A812RAM0</accession>
<keyword evidence="5" id="KW-0472">Membrane</keyword>
<feature type="repeat" description="ANK" evidence="3">
    <location>
        <begin position="227"/>
        <end position="249"/>
    </location>
</feature>
<keyword evidence="8" id="KW-1185">Reference proteome</keyword>
<dbReference type="Pfam" id="PF13606">
    <property type="entry name" value="Ank_3"/>
    <property type="match status" value="1"/>
</dbReference>
<feature type="repeat" description="ANK" evidence="3">
    <location>
        <begin position="329"/>
        <end position="351"/>
    </location>
</feature>
<dbReference type="SUPFAM" id="SSF48403">
    <property type="entry name" value="Ankyrin repeat"/>
    <property type="match status" value="1"/>
</dbReference>
<feature type="repeat" description="ANK" evidence="3">
    <location>
        <begin position="159"/>
        <end position="181"/>
    </location>
</feature>
<protein>
    <submittedName>
        <fullName evidence="7">Ank3 protein</fullName>
    </submittedName>
</protein>
<dbReference type="InterPro" id="IPR036770">
    <property type="entry name" value="Ankyrin_rpt-contain_sf"/>
</dbReference>
<dbReference type="InterPro" id="IPR002110">
    <property type="entry name" value="Ankyrin_rpt"/>
</dbReference>
<evidence type="ECO:0000256" key="4">
    <source>
        <dbReference type="SAM" id="MobiDB-lite"/>
    </source>
</evidence>
<feature type="compositionally biased region" description="Basic and acidic residues" evidence="4">
    <location>
        <begin position="990"/>
        <end position="1011"/>
    </location>
</feature>
<sequence length="1094" mass="121019">MYRWPVLWLCSLAASAGPKDELFAAVSAGDADAVQRLLASGSFTGANDMVFLDSYGGTSTLLHEASLQGDVAVVRLLLTAWPEGAQAASGLDRVPLHLACHNGSIELVKLLFDQWPDGLKLADDYGKTPLHIAASRDNIEIVRFLAQQWPDGLKLADGSGETPLHRAADSDNIEIVRFLAQQWPDGLKLADSWGETPVHIAASHGNTEIVRFLAQQWPDGLKLGDVWGGTPLHRAARRDNIEIVRFLAQQWPDGLKLADGSGETPLHRAAESDNIEIVRFLAQQWPDGLKLADGNGETPLHIAASRDNIEIVRFLAQQWPDGLKLADGSGETPLHRAADSDNIEIVRFLAQQWPDGLKLADGFGRTPLHRAAIAAGSYFYNIEIVRFLAQQWPDGLKLADDDGWTPLHIAARGRLVQVIQLLLTQWPDEASAADTDGLKVELECRFLVDTVCNLNLTEVQAWKEAAVDLQCSKPEDLSKTDVKLWLDGCGGRPIWADIFGTLVDRLKDPEAKEFLQSRITFEDVIANTLSDWLTWVALVSAVSAAVVAIRLEILAAKWMQKRQSARLGAPAEEAAQDPFEQGAKQLVSLAFAKNAWLLRLWRWLEVLVAILWLGFANLLVRWIWWLPVVLLCYVGPAARHYGVGSLLEAPAKAIMTKDTASQVAGFLRTLILTCLCGGVYFSAFGDAYLFSIHSTVGASDSMLLNPALEDWSQHKFNVWDGSQLRQHWLFQWAPEGVSAIGLFDLARHSYLGLLGFYLLCLLSAVLSSCVPSLRARIRKRRVPEDVKRWAVEELLQSTRPRDFCTVHKSLRPVLGFSWPWRAGLWQGLALLVLDVGLDINTIFALLVTKHHLFAAVISFLVARSVLKQLSALPPWRLREAIKDSLRTGLMRKDLLDFIEEEQRSEAFFSGCITAYSLLYSAQTADQLLVQFLSLLLSTWLFAGYAVRICDLEFELAPDDIPASEEAPRADTVGVRIDAIEEDSAAPQHARGKDAPSENLHEETRERSEQGRKHGKVRLVRQDLQMRSASLKLPLTIAEDRPVPAWSSEESSNPVDLESKLPPAKKGKAKGLKKNGGRSTRKSRAKPSRVSTGAA</sequence>
<keyword evidence="1" id="KW-0677">Repeat</keyword>
<dbReference type="EMBL" id="CAJNDS010002324">
    <property type="protein sequence ID" value="CAE7431461.1"/>
    <property type="molecule type" value="Genomic_DNA"/>
</dbReference>
<evidence type="ECO:0000256" key="3">
    <source>
        <dbReference type="PROSITE-ProRule" id="PRU00023"/>
    </source>
</evidence>
<feature type="transmembrane region" description="Helical" evidence="5">
    <location>
        <begin position="750"/>
        <end position="773"/>
    </location>
</feature>
<dbReference type="PANTHER" id="PTHR24166">
    <property type="entry name" value="ROLLING PEBBLES, ISOFORM B"/>
    <property type="match status" value="1"/>
</dbReference>
<keyword evidence="5" id="KW-1133">Transmembrane helix</keyword>
<evidence type="ECO:0000256" key="6">
    <source>
        <dbReference type="SAM" id="SignalP"/>
    </source>
</evidence>
<feature type="compositionally biased region" description="Basic residues" evidence="4">
    <location>
        <begin position="1062"/>
        <end position="1086"/>
    </location>
</feature>
<dbReference type="PROSITE" id="PS50297">
    <property type="entry name" value="ANK_REP_REGION"/>
    <property type="match status" value="8"/>
</dbReference>
<dbReference type="Proteomes" id="UP000604046">
    <property type="component" value="Unassembled WGS sequence"/>
</dbReference>
<gene>
    <name evidence="7" type="primary">Ank3</name>
    <name evidence="7" type="ORF">SNAT2548_LOCUS23449</name>
</gene>
<keyword evidence="5" id="KW-0812">Transmembrane</keyword>
<evidence type="ECO:0000256" key="5">
    <source>
        <dbReference type="SAM" id="Phobius"/>
    </source>
</evidence>
<feature type="transmembrane region" description="Helical" evidence="5">
    <location>
        <begin position="927"/>
        <end position="946"/>
    </location>
</feature>
<dbReference type="Gene3D" id="1.25.40.20">
    <property type="entry name" value="Ankyrin repeat-containing domain"/>
    <property type="match status" value="2"/>
</dbReference>
<dbReference type="SMART" id="SM00248">
    <property type="entry name" value="ANK"/>
    <property type="match status" value="11"/>
</dbReference>
<feature type="transmembrane region" description="Helical" evidence="5">
    <location>
        <begin position="622"/>
        <end position="642"/>
    </location>
</feature>
<evidence type="ECO:0000313" key="8">
    <source>
        <dbReference type="Proteomes" id="UP000604046"/>
    </source>
</evidence>
<feature type="repeat" description="ANK" evidence="3">
    <location>
        <begin position="193"/>
        <end position="215"/>
    </location>
</feature>
<feature type="repeat" description="ANK" evidence="3">
    <location>
        <begin position="402"/>
        <end position="423"/>
    </location>
</feature>
<feature type="transmembrane region" description="Helical" evidence="5">
    <location>
        <begin position="663"/>
        <end position="683"/>
    </location>
</feature>
<feature type="region of interest" description="Disordered" evidence="4">
    <location>
        <begin position="981"/>
        <end position="1020"/>
    </location>
</feature>
<organism evidence="7 8">
    <name type="scientific">Symbiodinium natans</name>
    <dbReference type="NCBI Taxonomy" id="878477"/>
    <lineage>
        <taxon>Eukaryota</taxon>
        <taxon>Sar</taxon>
        <taxon>Alveolata</taxon>
        <taxon>Dinophyceae</taxon>
        <taxon>Suessiales</taxon>
        <taxon>Symbiodiniaceae</taxon>
        <taxon>Symbiodinium</taxon>
    </lineage>
</organism>
<dbReference type="AlphaFoldDB" id="A0A812RAM0"/>
<proteinExistence type="predicted"/>
<feature type="signal peptide" evidence="6">
    <location>
        <begin position="1"/>
        <end position="16"/>
    </location>
</feature>
<keyword evidence="6" id="KW-0732">Signal</keyword>
<feature type="repeat" description="ANK" evidence="3">
    <location>
        <begin position="261"/>
        <end position="283"/>
    </location>
</feature>
<evidence type="ECO:0000256" key="1">
    <source>
        <dbReference type="ARBA" id="ARBA00022737"/>
    </source>
</evidence>
<name>A0A812RAM0_9DINO</name>
<dbReference type="PANTHER" id="PTHR24166:SF48">
    <property type="entry name" value="PROTEIN VAPYRIN"/>
    <property type="match status" value="1"/>
</dbReference>
<dbReference type="OrthoDB" id="339173at2759"/>
<feature type="repeat" description="ANK" evidence="3">
    <location>
        <begin position="125"/>
        <end position="147"/>
    </location>
</feature>
<evidence type="ECO:0000313" key="7">
    <source>
        <dbReference type="EMBL" id="CAE7431461.1"/>
    </source>
</evidence>
<dbReference type="PROSITE" id="PS50088">
    <property type="entry name" value="ANK_REPEAT"/>
    <property type="match status" value="8"/>
</dbReference>
<reference evidence="7" key="1">
    <citation type="submission" date="2021-02" db="EMBL/GenBank/DDBJ databases">
        <authorList>
            <person name="Dougan E. K."/>
            <person name="Rhodes N."/>
            <person name="Thang M."/>
            <person name="Chan C."/>
        </authorList>
    </citation>
    <scope>NUCLEOTIDE SEQUENCE</scope>
</reference>
<comment type="caution">
    <text evidence="7">The sequence shown here is derived from an EMBL/GenBank/DDBJ whole genome shotgun (WGS) entry which is preliminary data.</text>
</comment>
<dbReference type="InterPro" id="IPR050889">
    <property type="entry name" value="Dendritic_Spine_Reg/Scaffold"/>
</dbReference>
<dbReference type="Pfam" id="PF12796">
    <property type="entry name" value="Ank_2"/>
    <property type="match status" value="4"/>
</dbReference>
<feature type="region of interest" description="Disordered" evidence="4">
    <location>
        <begin position="1038"/>
        <end position="1094"/>
    </location>
</feature>
<feature type="transmembrane region" description="Helical" evidence="5">
    <location>
        <begin position="600"/>
        <end position="616"/>
    </location>
</feature>